<sequence>MPPVDDVPAPRADPGAARAIAETTLRALLVRHPATDPRTVEAVVLQAAWELAAHARVPHAFGRQLRTRAEARLLAMAGTLTPLRRAAARD</sequence>
<evidence type="ECO:0000313" key="2">
    <source>
        <dbReference type="Proteomes" id="UP000186040"/>
    </source>
</evidence>
<dbReference type="EMBL" id="MKQR01000017">
    <property type="protein sequence ID" value="OLR92075.1"/>
    <property type="molecule type" value="Genomic_DNA"/>
</dbReference>
<protein>
    <submittedName>
        <fullName evidence="1">Uncharacterized protein</fullName>
    </submittedName>
</protein>
<dbReference type="STRING" id="1193682.BJP25_22230"/>
<organism evidence="1 2">
    <name type="scientific">Actinokineospora bangkokensis</name>
    <dbReference type="NCBI Taxonomy" id="1193682"/>
    <lineage>
        <taxon>Bacteria</taxon>
        <taxon>Bacillati</taxon>
        <taxon>Actinomycetota</taxon>
        <taxon>Actinomycetes</taxon>
        <taxon>Pseudonocardiales</taxon>
        <taxon>Pseudonocardiaceae</taxon>
        <taxon>Actinokineospora</taxon>
    </lineage>
</organism>
<dbReference type="OrthoDB" id="9993271at2"/>
<gene>
    <name evidence="1" type="ORF">BJP25_22230</name>
</gene>
<name>A0A1Q9LJ98_9PSEU</name>
<accession>A0A1Q9LJ98</accession>
<dbReference type="Proteomes" id="UP000186040">
    <property type="component" value="Unassembled WGS sequence"/>
</dbReference>
<reference evidence="1 2" key="1">
    <citation type="submission" date="2016-10" db="EMBL/GenBank/DDBJ databases">
        <title>The Draft Genome Sequence of Actinokineospora bangkokensis 44EHWT reveals the biosynthetic pathway of antifungal compounds Thailandins with unusual extender unit butylmalonyl-CoA.</title>
        <authorList>
            <person name="Greule A."/>
            <person name="Intra B."/>
            <person name="Flemming S."/>
            <person name="Rommel M.G."/>
            <person name="Panbangred W."/>
            <person name="Bechthold A."/>
        </authorList>
    </citation>
    <scope>NUCLEOTIDE SEQUENCE [LARGE SCALE GENOMIC DNA]</scope>
    <source>
        <strain evidence="1 2">44EHW</strain>
    </source>
</reference>
<comment type="caution">
    <text evidence="1">The sequence shown here is derived from an EMBL/GenBank/DDBJ whole genome shotgun (WGS) entry which is preliminary data.</text>
</comment>
<keyword evidence="2" id="KW-1185">Reference proteome</keyword>
<proteinExistence type="predicted"/>
<dbReference type="RefSeq" id="WP_075975961.1">
    <property type="nucleotide sequence ID" value="NZ_MKQR01000017.1"/>
</dbReference>
<dbReference type="AlphaFoldDB" id="A0A1Q9LJ98"/>
<evidence type="ECO:0000313" key="1">
    <source>
        <dbReference type="EMBL" id="OLR92075.1"/>
    </source>
</evidence>